<dbReference type="AlphaFoldDB" id="X1L5P2"/>
<evidence type="ECO:0000313" key="1">
    <source>
        <dbReference type="EMBL" id="GAI14303.1"/>
    </source>
</evidence>
<dbReference type="EMBL" id="BARV01011976">
    <property type="protein sequence ID" value="GAI14303.1"/>
    <property type="molecule type" value="Genomic_DNA"/>
</dbReference>
<feature type="non-terminal residue" evidence="1">
    <location>
        <position position="1"/>
    </location>
</feature>
<accession>X1L5P2</accession>
<proteinExistence type="predicted"/>
<organism evidence="1">
    <name type="scientific">marine sediment metagenome</name>
    <dbReference type="NCBI Taxonomy" id="412755"/>
    <lineage>
        <taxon>unclassified sequences</taxon>
        <taxon>metagenomes</taxon>
        <taxon>ecological metagenomes</taxon>
    </lineage>
</organism>
<comment type="caution">
    <text evidence="1">The sequence shown here is derived from an EMBL/GenBank/DDBJ whole genome shotgun (WGS) entry which is preliminary data.</text>
</comment>
<protein>
    <submittedName>
        <fullName evidence="1">Uncharacterized protein</fullName>
    </submittedName>
</protein>
<gene>
    <name evidence="1" type="ORF">S06H3_22412</name>
</gene>
<name>X1L5P2_9ZZZZ</name>
<reference evidence="1" key="1">
    <citation type="journal article" date="2014" name="Front. Microbiol.">
        <title>High frequency of phylogenetically diverse reductive dehalogenase-homologous genes in deep subseafloor sedimentary metagenomes.</title>
        <authorList>
            <person name="Kawai M."/>
            <person name="Futagami T."/>
            <person name="Toyoda A."/>
            <person name="Takaki Y."/>
            <person name="Nishi S."/>
            <person name="Hori S."/>
            <person name="Arai W."/>
            <person name="Tsubouchi T."/>
            <person name="Morono Y."/>
            <person name="Uchiyama I."/>
            <person name="Ito T."/>
            <person name="Fujiyama A."/>
            <person name="Inagaki F."/>
            <person name="Takami H."/>
        </authorList>
    </citation>
    <scope>NUCLEOTIDE SEQUENCE</scope>
    <source>
        <strain evidence="1">Expedition CK06-06</strain>
    </source>
</reference>
<sequence length="110" mass="12865">AAMISKRKDVGFKGIFINDINSNERKVLNERLKALNEATSNKYKLYIDISDEKIDSNEWVIDIIANLSKHNKIFNYLMIIDNQGMDIEYKTIKNRSIYDFLPKIVKYSSI</sequence>